<evidence type="ECO:0000259" key="8">
    <source>
        <dbReference type="Pfam" id="PF13490"/>
    </source>
</evidence>
<keyword evidence="6" id="KW-0804">Transcription</keyword>
<evidence type="ECO:0000256" key="2">
    <source>
        <dbReference type="ARBA" id="ARBA00022692"/>
    </source>
</evidence>
<evidence type="ECO:0000256" key="5">
    <source>
        <dbReference type="ARBA" id="ARBA00023136"/>
    </source>
</evidence>
<dbReference type="Gene3D" id="1.10.10.1320">
    <property type="entry name" value="Anti-sigma factor, zinc-finger domain"/>
    <property type="match status" value="1"/>
</dbReference>
<comment type="subcellular location">
    <subcellularLocation>
        <location evidence="1">Cell membrane</location>
        <topology evidence="1">Single-pass membrane protein</topology>
    </subcellularLocation>
</comment>
<proteinExistence type="predicted"/>
<evidence type="ECO:0000313" key="9">
    <source>
        <dbReference type="EMBL" id="PXX05966.1"/>
    </source>
</evidence>
<name>A0A318HCG1_9MYCO</name>
<dbReference type="InterPro" id="IPR027383">
    <property type="entry name" value="Znf_put"/>
</dbReference>
<accession>A0A318HCG1</accession>
<dbReference type="EMBL" id="QJJU01000015">
    <property type="protein sequence ID" value="PXX05966.1"/>
    <property type="molecule type" value="Genomic_DNA"/>
</dbReference>
<evidence type="ECO:0000256" key="1">
    <source>
        <dbReference type="ARBA" id="ARBA00004162"/>
    </source>
</evidence>
<dbReference type="RefSeq" id="WP_110318029.1">
    <property type="nucleotide sequence ID" value="NZ_QJJU01000015.1"/>
</dbReference>
<keyword evidence="2 7" id="KW-0812">Transmembrane</keyword>
<comment type="caution">
    <text evidence="9">The sequence shown here is derived from an EMBL/GenBank/DDBJ whole genome shotgun (WGS) entry which is preliminary data.</text>
</comment>
<dbReference type="OrthoDB" id="5242431at2"/>
<dbReference type="GO" id="GO:0016989">
    <property type="term" value="F:sigma factor antagonist activity"/>
    <property type="evidence" value="ECO:0007669"/>
    <property type="project" value="TreeGrafter"/>
</dbReference>
<dbReference type="InterPro" id="IPR051474">
    <property type="entry name" value="Anti-sigma-K/W_factor"/>
</dbReference>
<evidence type="ECO:0000256" key="3">
    <source>
        <dbReference type="ARBA" id="ARBA00022989"/>
    </source>
</evidence>
<evidence type="ECO:0000256" key="6">
    <source>
        <dbReference type="ARBA" id="ARBA00023163"/>
    </source>
</evidence>
<protein>
    <submittedName>
        <fullName evidence="9">Putative zinc finger protein</fullName>
    </submittedName>
</protein>
<sequence length="249" mass="25962">MDGSPRAPSLVGASDEYTEWDAAYVLGSLTDADRGEYEAHLRGCPSCRQSVDELSGMPAILGQLTLDEFAAIGDAASEAPPLDPRVLSSLVATVSRRRRNARLMTWGAAAAAAAAVLIGVVFGVQLHWGATTSVPAKVEASALTMTRVAQTELTATVAVSSHGWGTQIDMNCLYPEEPNTAASAADQPLDKLAMVVVARDGSHDQLATWMAVKGVHATPAGSTARPIDQIATVEIVAADTGNVLLERAL</sequence>
<dbReference type="AlphaFoldDB" id="A0A318HCG1"/>
<evidence type="ECO:0000313" key="10">
    <source>
        <dbReference type="Proteomes" id="UP000247781"/>
    </source>
</evidence>
<gene>
    <name evidence="9" type="ORF">C8E89_11511</name>
</gene>
<dbReference type="Pfam" id="PF13490">
    <property type="entry name" value="zf-HC2"/>
    <property type="match status" value="1"/>
</dbReference>
<evidence type="ECO:0000256" key="7">
    <source>
        <dbReference type="SAM" id="Phobius"/>
    </source>
</evidence>
<dbReference type="GO" id="GO:0005886">
    <property type="term" value="C:plasma membrane"/>
    <property type="evidence" value="ECO:0007669"/>
    <property type="project" value="UniProtKB-SubCell"/>
</dbReference>
<reference evidence="10" key="1">
    <citation type="submission" date="2018-05" db="EMBL/GenBank/DDBJ databases">
        <authorList>
            <person name="Deangelis K."/>
            <person name="Huntemann M."/>
            <person name="Clum A."/>
            <person name="Pillay M."/>
            <person name="Palaniappan K."/>
            <person name="Varghese N."/>
            <person name="Mikhailova N."/>
            <person name="Stamatis D."/>
            <person name="Reddy T."/>
            <person name="Daum C."/>
            <person name="Shapiro N."/>
            <person name="Ivanova N."/>
            <person name="Kyrpides N."/>
            <person name="Woyke T."/>
        </authorList>
    </citation>
    <scope>NUCLEOTIDE SEQUENCE [LARGE SCALE GENOMIC DNA]</scope>
    <source>
        <strain evidence="10">GAS496</strain>
    </source>
</reference>
<keyword evidence="4" id="KW-0805">Transcription regulation</keyword>
<dbReference type="PANTHER" id="PTHR37461:SF1">
    <property type="entry name" value="ANTI-SIGMA-K FACTOR RSKA"/>
    <property type="match status" value="1"/>
</dbReference>
<feature type="transmembrane region" description="Helical" evidence="7">
    <location>
        <begin position="106"/>
        <end position="128"/>
    </location>
</feature>
<dbReference type="InterPro" id="IPR041916">
    <property type="entry name" value="Anti_sigma_zinc_sf"/>
</dbReference>
<keyword evidence="10" id="KW-1185">Reference proteome</keyword>
<dbReference type="PANTHER" id="PTHR37461">
    <property type="entry name" value="ANTI-SIGMA-K FACTOR RSKA"/>
    <property type="match status" value="1"/>
</dbReference>
<feature type="domain" description="Putative zinc-finger" evidence="8">
    <location>
        <begin position="23"/>
        <end position="48"/>
    </location>
</feature>
<dbReference type="GO" id="GO:0006417">
    <property type="term" value="P:regulation of translation"/>
    <property type="evidence" value="ECO:0007669"/>
    <property type="project" value="TreeGrafter"/>
</dbReference>
<dbReference type="Proteomes" id="UP000247781">
    <property type="component" value="Unassembled WGS sequence"/>
</dbReference>
<evidence type="ECO:0000256" key="4">
    <source>
        <dbReference type="ARBA" id="ARBA00023015"/>
    </source>
</evidence>
<keyword evidence="5 7" id="KW-0472">Membrane</keyword>
<organism evidence="9 10">
    <name type="scientific">Mycolicibacterium moriokaense</name>
    <dbReference type="NCBI Taxonomy" id="39691"/>
    <lineage>
        <taxon>Bacteria</taxon>
        <taxon>Bacillati</taxon>
        <taxon>Actinomycetota</taxon>
        <taxon>Actinomycetes</taxon>
        <taxon>Mycobacteriales</taxon>
        <taxon>Mycobacteriaceae</taxon>
        <taxon>Mycolicibacterium</taxon>
    </lineage>
</organism>
<keyword evidence="3 7" id="KW-1133">Transmembrane helix</keyword>
<reference evidence="9 10" key="2">
    <citation type="submission" date="2018-06" db="EMBL/GenBank/DDBJ databases">
        <title>Sequencing of bacterial isolates from soil warming experiment in Harvard Forest, Massachusetts, USA.</title>
        <authorList>
            <person name="Deangelis K.PhD."/>
        </authorList>
    </citation>
    <scope>NUCLEOTIDE SEQUENCE [LARGE SCALE GENOMIC DNA]</scope>
    <source>
        <strain evidence="9 10">GAS496</strain>
    </source>
</reference>